<evidence type="ECO:0000313" key="1">
    <source>
        <dbReference type="EMBL" id="WNB17037.1"/>
    </source>
</evidence>
<dbReference type="EMBL" id="CP129968">
    <property type="protein sequence ID" value="WNB17037.1"/>
    <property type="molecule type" value="Genomic_DNA"/>
</dbReference>
<gene>
    <name evidence="1" type="ORF">QYS47_32680</name>
</gene>
<dbReference type="Proteomes" id="UP001232019">
    <property type="component" value="Chromosome"/>
</dbReference>
<dbReference type="SUPFAM" id="SSF52833">
    <property type="entry name" value="Thioredoxin-like"/>
    <property type="match status" value="1"/>
</dbReference>
<sequence>MRTNILFVFCIVLFAGCTFKDKKRETINLDFEKLQYIKGSNVSEFTYLSKNLAILYLSYDCTVCITKIIEFNDKVSEMESVKAIVIGKGDQIMVKNLLHDQNVSIGVYAIKENETIQSISNYNLDVVTLLDKDYKLLSRTPFVEFINQ</sequence>
<dbReference type="AlphaFoldDB" id="A0AA51ZV16"/>
<reference evidence="1" key="1">
    <citation type="submission" date="2023-08" db="EMBL/GenBank/DDBJ databases">
        <title>Comparative genomics and taxonomic characterization of three novel marine species of genus Marivirga.</title>
        <authorList>
            <person name="Muhammad N."/>
            <person name="Kim S.-G."/>
        </authorList>
    </citation>
    <scope>NUCLEOTIDE SEQUENCE</scope>
    <source>
        <strain evidence="1">BKB1-2</strain>
    </source>
</reference>
<dbReference type="RefSeq" id="WP_322346195.1">
    <property type="nucleotide sequence ID" value="NZ_CP129968.2"/>
</dbReference>
<organism evidence="1">
    <name type="scientific">Marivirga arenosa</name>
    <dbReference type="NCBI Taxonomy" id="3059076"/>
    <lineage>
        <taxon>Bacteria</taxon>
        <taxon>Pseudomonadati</taxon>
        <taxon>Bacteroidota</taxon>
        <taxon>Cytophagia</taxon>
        <taxon>Cytophagales</taxon>
        <taxon>Marivirgaceae</taxon>
        <taxon>Marivirga</taxon>
    </lineage>
</organism>
<name>A0AA51ZV16_9BACT</name>
<dbReference type="KEGG" id="marp:QYS47_32680"/>
<protein>
    <submittedName>
        <fullName evidence="1">Uncharacterized protein</fullName>
    </submittedName>
</protein>
<proteinExistence type="predicted"/>
<dbReference type="InterPro" id="IPR036249">
    <property type="entry name" value="Thioredoxin-like_sf"/>
</dbReference>
<dbReference type="PROSITE" id="PS51257">
    <property type="entry name" value="PROKAR_LIPOPROTEIN"/>
    <property type="match status" value="1"/>
</dbReference>
<accession>A0AA51ZV16</accession>